<dbReference type="Gene3D" id="3.20.20.80">
    <property type="entry name" value="Glycosidases"/>
    <property type="match status" value="1"/>
</dbReference>
<dbReference type="Pfam" id="PF13363">
    <property type="entry name" value="BetaGal_dom3"/>
    <property type="match status" value="1"/>
</dbReference>
<dbReference type="SMART" id="SM01029">
    <property type="entry name" value="BetaGal_dom2"/>
    <property type="match status" value="1"/>
</dbReference>
<dbReference type="PRINTS" id="PR00742">
    <property type="entry name" value="GLHYDRLASE35"/>
</dbReference>
<dbReference type="GO" id="GO:0004565">
    <property type="term" value="F:beta-galactosidase activity"/>
    <property type="evidence" value="ECO:0007669"/>
    <property type="project" value="UniProtKB-EC"/>
</dbReference>
<dbReference type="InterPro" id="IPR018954">
    <property type="entry name" value="Betagal_dom2"/>
</dbReference>
<proteinExistence type="inferred from homology"/>
<comment type="similarity">
    <text evidence="2 9">Belongs to the glycosyl hydrolase 35 family.</text>
</comment>
<dbReference type="SUPFAM" id="SSF51445">
    <property type="entry name" value="(Trans)glycosidases"/>
    <property type="match status" value="1"/>
</dbReference>
<dbReference type="EMBL" id="KL142371">
    <property type="protein sequence ID" value="KDR80871.1"/>
    <property type="molecule type" value="Genomic_DNA"/>
</dbReference>
<keyword evidence="7 8" id="KW-0326">Glycosidase</keyword>
<dbReference type="InterPro" id="IPR001944">
    <property type="entry name" value="Glycoside_Hdrlase_35"/>
</dbReference>
<evidence type="ECO:0000256" key="10">
    <source>
        <dbReference type="SAM" id="SignalP"/>
    </source>
</evidence>
<evidence type="ECO:0000256" key="1">
    <source>
        <dbReference type="ARBA" id="ARBA00001412"/>
    </source>
</evidence>
<name>A0A067TCJ5_GALM3</name>
<gene>
    <name evidence="12" type="ORF">GALMADRAFT_241354</name>
</gene>
<dbReference type="Proteomes" id="UP000027222">
    <property type="component" value="Unassembled WGS sequence"/>
</dbReference>
<dbReference type="Gene3D" id="2.60.120.260">
    <property type="entry name" value="Galactose-binding domain-like"/>
    <property type="match status" value="2"/>
</dbReference>
<dbReference type="Gene3D" id="2.60.390.10">
    <property type="entry name" value="Beta-galactosidase, domain 3"/>
    <property type="match status" value="1"/>
</dbReference>
<evidence type="ECO:0000256" key="7">
    <source>
        <dbReference type="ARBA" id="ARBA00023295"/>
    </source>
</evidence>
<keyword evidence="4 10" id="KW-0732">Signal</keyword>
<keyword evidence="5 8" id="KW-0378">Hydrolase</keyword>
<evidence type="ECO:0000256" key="6">
    <source>
        <dbReference type="ARBA" id="ARBA00023180"/>
    </source>
</evidence>
<dbReference type="SUPFAM" id="SSF51011">
    <property type="entry name" value="Glycosyl hydrolase domain"/>
    <property type="match status" value="1"/>
</dbReference>
<dbReference type="Pfam" id="PF01301">
    <property type="entry name" value="Glyco_hydro_35"/>
    <property type="match status" value="1"/>
</dbReference>
<evidence type="ECO:0000256" key="4">
    <source>
        <dbReference type="ARBA" id="ARBA00022729"/>
    </source>
</evidence>
<dbReference type="OrthoDB" id="1657402at2759"/>
<evidence type="ECO:0000256" key="9">
    <source>
        <dbReference type="RuleBase" id="RU003679"/>
    </source>
</evidence>
<dbReference type="InterPro" id="IPR008979">
    <property type="entry name" value="Galactose-bd-like_sf"/>
</dbReference>
<dbReference type="HOGENOM" id="CLU_005732_2_0_1"/>
<dbReference type="STRING" id="685588.A0A067TCJ5"/>
<dbReference type="GO" id="GO:0005975">
    <property type="term" value="P:carbohydrate metabolic process"/>
    <property type="evidence" value="ECO:0007669"/>
    <property type="project" value="InterPro"/>
</dbReference>
<dbReference type="InterPro" id="IPR037110">
    <property type="entry name" value="Betagal_dom2_sf"/>
</dbReference>
<evidence type="ECO:0000256" key="8">
    <source>
        <dbReference type="RuleBase" id="RU000675"/>
    </source>
</evidence>
<dbReference type="InterPro" id="IPR025972">
    <property type="entry name" value="BetaGal_dom3"/>
</dbReference>
<dbReference type="SUPFAM" id="SSF49785">
    <property type="entry name" value="Galactose-binding domain-like"/>
    <property type="match status" value="2"/>
</dbReference>
<dbReference type="Gene3D" id="2.102.20.10">
    <property type="entry name" value="Beta-galactosidase, domain 2"/>
    <property type="match status" value="1"/>
</dbReference>
<dbReference type="Pfam" id="PF10435">
    <property type="entry name" value="BetaGal_dom2"/>
    <property type="match status" value="1"/>
</dbReference>
<evidence type="ECO:0000256" key="3">
    <source>
        <dbReference type="ARBA" id="ARBA00012756"/>
    </source>
</evidence>
<reference evidence="13" key="1">
    <citation type="journal article" date="2014" name="Proc. Natl. Acad. Sci. U.S.A.">
        <title>Extensive sampling of basidiomycete genomes demonstrates inadequacy of the white-rot/brown-rot paradigm for wood decay fungi.</title>
        <authorList>
            <person name="Riley R."/>
            <person name="Salamov A.A."/>
            <person name="Brown D.W."/>
            <person name="Nagy L.G."/>
            <person name="Floudas D."/>
            <person name="Held B.W."/>
            <person name="Levasseur A."/>
            <person name="Lombard V."/>
            <person name="Morin E."/>
            <person name="Otillar R."/>
            <person name="Lindquist E.A."/>
            <person name="Sun H."/>
            <person name="LaButti K.M."/>
            <person name="Schmutz J."/>
            <person name="Jabbour D."/>
            <person name="Luo H."/>
            <person name="Baker S.E."/>
            <person name="Pisabarro A.G."/>
            <person name="Walton J.D."/>
            <person name="Blanchette R.A."/>
            <person name="Henrissat B."/>
            <person name="Martin F."/>
            <person name="Cullen D."/>
            <person name="Hibbett D.S."/>
            <person name="Grigoriev I.V."/>
        </authorList>
    </citation>
    <scope>NUCLEOTIDE SEQUENCE [LARGE SCALE GENOMIC DNA]</scope>
    <source>
        <strain evidence="13">CBS 339.88</strain>
    </source>
</reference>
<dbReference type="PANTHER" id="PTHR23421">
    <property type="entry name" value="BETA-GALACTOSIDASE RELATED"/>
    <property type="match status" value="1"/>
</dbReference>
<dbReference type="SUPFAM" id="SSF117100">
    <property type="entry name" value="Beta-galactosidase LacA, domain 3"/>
    <property type="match status" value="1"/>
</dbReference>
<dbReference type="InterPro" id="IPR031330">
    <property type="entry name" value="Gly_Hdrlase_35_cat"/>
</dbReference>
<dbReference type="InterPro" id="IPR019801">
    <property type="entry name" value="Glyco_hydro_35_CS"/>
</dbReference>
<dbReference type="EC" id="3.2.1.23" evidence="3 8"/>
<dbReference type="InterPro" id="IPR036833">
    <property type="entry name" value="BetaGal_dom3_sf"/>
</dbReference>
<evidence type="ECO:0000256" key="5">
    <source>
        <dbReference type="ARBA" id="ARBA00022801"/>
    </source>
</evidence>
<accession>A0A067TCJ5</accession>
<dbReference type="PROSITE" id="PS01182">
    <property type="entry name" value="GLYCOSYL_HYDROL_F35"/>
    <property type="match status" value="1"/>
</dbReference>
<evidence type="ECO:0000256" key="2">
    <source>
        <dbReference type="ARBA" id="ARBA00009809"/>
    </source>
</evidence>
<dbReference type="InterPro" id="IPR025300">
    <property type="entry name" value="BetaGal_jelly_roll_dom"/>
</dbReference>
<sequence>MLWYFLGILGLYVASVRSSFNGLDRRNSTGLTDAVTWDPHSLSILGQRVFILSAEVHPWRLPGNPDHWTDVFQKIKANGYNTVSFYVSWATHFPTPSTNGGEGDFQEGTYRDIQGFIDAAKAAGLWMIARPGPYINGETTGGGFPGWVGNIAGNLRDNNPAYQQAWTPYMTAITKIIAKNQITNGGPIILVQAENEFSASTSHNVYMQAILDLYKANGIVVPTTFNDQHAGGAGNFSPDRPGTHVNIYCGDSYPSGQVQAVYYSLHVTNAPSNPMCLAEFAGGSLLNWGSQPMGGTGYEKYYDVATGLGQANQDYETIFYKENYAQTATLLNIYMVFGGTNWGQTLEPTVYTSYDYGAGIGENRVATSKMNEMRLQGLFLRVARDLLGATMISNGTNYTTSSLIHTAELRNLNTGAAFYFARHDASTSTALTTTKLNVSTSAGNLLVPSSGALTFNGLDSKILVTDFIFGINKINILYSTAEIMTWTTIGSTDYVVLFALPGQTGETAIQLTNPIVDLSAFPNVSSRFMNGLLTLNYAVGGSQAISIQDGNKAIVVIIMDKSTAKNWHAPVLATTGNFGNFFSIGTNDSVLVGGPYLIRTASVSGNTLELTGDLNGTTTIQAIVPPSVQTVTWNAVTLGGSRNSSGFITETVLSIAASPAIPPLPTLTKWKVAGSLPEISPDFDDSSFVTANLTATNYTNFPVLAGDRVLYSQQYGFYGGNLIWRGHFNATGQETAIITTVLSGFAGGYSAWLNGIFLGSSQGTPTISATTDTWNITSSMLRVGHDNVFVVLQDHMGIVETSTSSGKEPRGIRGFTIVGGTAKFNLWKLQGNQGGAANTPDTFRGYLNEGGLYAERVGAHLPGFPDSSWADGTPFTGGGVKGAGVNFFRTTFNLRVPAGIDMPVRLSITPSATTSNFRVQIYLNGWQVGKYINNIGPQTVFVLPAGILLRNSTNTLALSLWSLDGTGASIAKMAFVTDGIFESSFPFIDYETPGFSDQAALRPVPSFGAPM</sequence>
<protein>
    <recommendedName>
        <fullName evidence="3 8">Beta-galactosidase</fullName>
        <ecNumber evidence="3 8">3.2.1.23</ecNumber>
    </recommendedName>
</protein>
<feature type="chain" id="PRO_5001646681" description="Beta-galactosidase" evidence="10">
    <location>
        <begin position="19"/>
        <end position="1011"/>
    </location>
</feature>
<dbReference type="Pfam" id="PF13364">
    <property type="entry name" value="BetaGal_ABD2"/>
    <property type="match status" value="2"/>
</dbReference>
<feature type="domain" description="Beta-galactosidase" evidence="11">
    <location>
        <begin position="385"/>
        <end position="567"/>
    </location>
</feature>
<evidence type="ECO:0000313" key="12">
    <source>
        <dbReference type="EMBL" id="KDR80871.1"/>
    </source>
</evidence>
<dbReference type="InterPro" id="IPR017853">
    <property type="entry name" value="GH"/>
</dbReference>
<evidence type="ECO:0000313" key="13">
    <source>
        <dbReference type="Proteomes" id="UP000027222"/>
    </source>
</evidence>
<evidence type="ECO:0000259" key="11">
    <source>
        <dbReference type="SMART" id="SM01029"/>
    </source>
</evidence>
<keyword evidence="6" id="KW-0325">Glycoprotein</keyword>
<comment type="catalytic activity">
    <reaction evidence="1 8">
        <text>Hydrolysis of terminal non-reducing beta-D-galactose residues in beta-D-galactosides.</text>
        <dbReference type="EC" id="3.2.1.23"/>
    </reaction>
</comment>
<keyword evidence="13" id="KW-1185">Reference proteome</keyword>
<organism evidence="12 13">
    <name type="scientific">Galerina marginata (strain CBS 339.88)</name>
    <dbReference type="NCBI Taxonomy" id="685588"/>
    <lineage>
        <taxon>Eukaryota</taxon>
        <taxon>Fungi</taxon>
        <taxon>Dikarya</taxon>
        <taxon>Basidiomycota</taxon>
        <taxon>Agaricomycotina</taxon>
        <taxon>Agaricomycetes</taxon>
        <taxon>Agaricomycetidae</taxon>
        <taxon>Agaricales</taxon>
        <taxon>Agaricineae</taxon>
        <taxon>Strophariaceae</taxon>
        <taxon>Galerina</taxon>
    </lineage>
</organism>
<dbReference type="AlphaFoldDB" id="A0A067TCJ5"/>
<feature type="signal peptide" evidence="10">
    <location>
        <begin position="1"/>
        <end position="18"/>
    </location>
</feature>